<organism evidence="2 3">
    <name type="scientific">Sediminispirochaeta smaragdinae (strain DSM 11293 / JCM 15392 / SEBR 4228)</name>
    <name type="common">Spirochaeta smaragdinae</name>
    <dbReference type="NCBI Taxonomy" id="573413"/>
    <lineage>
        <taxon>Bacteria</taxon>
        <taxon>Pseudomonadati</taxon>
        <taxon>Spirochaetota</taxon>
        <taxon>Spirochaetia</taxon>
        <taxon>Spirochaetales</taxon>
        <taxon>Spirochaetaceae</taxon>
        <taxon>Sediminispirochaeta</taxon>
    </lineage>
</organism>
<dbReference type="InterPro" id="IPR024529">
    <property type="entry name" value="ECF_trnsprt_substrate-spec"/>
</dbReference>
<keyword evidence="3" id="KW-1185">Reference proteome</keyword>
<keyword evidence="1" id="KW-1133">Transmembrane helix</keyword>
<gene>
    <name evidence="2" type="ordered locus">Spirs_3925</name>
</gene>
<dbReference type="EMBL" id="CP002116">
    <property type="protein sequence ID" value="ADK83010.1"/>
    <property type="molecule type" value="Genomic_DNA"/>
</dbReference>
<dbReference type="STRING" id="573413.Spirs_3925"/>
<dbReference type="AlphaFoldDB" id="E1R941"/>
<feature type="transmembrane region" description="Helical" evidence="1">
    <location>
        <begin position="102"/>
        <end position="126"/>
    </location>
</feature>
<dbReference type="Pfam" id="PF12822">
    <property type="entry name" value="ECF_trnsprt"/>
    <property type="match status" value="1"/>
</dbReference>
<sequence length="211" mass="22283">MSVKDDFTLMSTLLIPVAIALNVVGGQIAAVLALPIYIDSIGTILAGILAGPWVGLVAGVLSNVINGIFQPNFFPFAVVSGVIGLVSGILSRKHMFTTWWKIIISILCVTLVGVVVGSPIVMYVYGGITGNGSTYLTALMLATGKTLFTSVFTSQVFTEIADKGLSIIVAYIIIKAMSDRILVKYPCGEQFLKHKKTTAVEAPVADDGKDA</sequence>
<dbReference type="Proteomes" id="UP000002318">
    <property type="component" value="Chromosome"/>
</dbReference>
<evidence type="ECO:0000313" key="3">
    <source>
        <dbReference type="Proteomes" id="UP000002318"/>
    </source>
</evidence>
<evidence type="ECO:0000256" key="1">
    <source>
        <dbReference type="SAM" id="Phobius"/>
    </source>
</evidence>
<feature type="transmembrane region" description="Helical" evidence="1">
    <location>
        <begin position="146"/>
        <end position="174"/>
    </location>
</feature>
<dbReference type="HOGENOM" id="CLU_091606_2_0_12"/>
<feature type="transmembrane region" description="Helical" evidence="1">
    <location>
        <begin position="41"/>
        <end position="61"/>
    </location>
</feature>
<keyword evidence="1" id="KW-0472">Membrane</keyword>
<reference evidence="2 3" key="1">
    <citation type="journal article" date="2010" name="Stand. Genomic Sci.">
        <title>Complete genome sequence of Spirochaeta smaragdinae type strain (SEBR 4228).</title>
        <authorList>
            <person name="Mavromatis K."/>
            <person name="Yasawong M."/>
            <person name="Chertkov O."/>
            <person name="Lapidus A."/>
            <person name="Lucas S."/>
            <person name="Nolan M."/>
            <person name="Del Rio T.G."/>
            <person name="Tice H."/>
            <person name="Cheng J.F."/>
            <person name="Pitluck S."/>
            <person name="Liolios K."/>
            <person name="Ivanova N."/>
            <person name="Tapia R."/>
            <person name="Han C."/>
            <person name="Bruce D."/>
            <person name="Goodwin L."/>
            <person name="Pati A."/>
            <person name="Chen A."/>
            <person name="Palaniappan K."/>
            <person name="Land M."/>
            <person name="Hauser L."/>
            <person name="Chang Y.J."/>
            <person name="Jeffries C.D."/>
            <person name="Detter J.C."/>
            <person name="Rohde M."/>
            <person name="Brambilla E."/>
            <person name="Spring S."/>
            <person name="Goker M."/>
            <person name="Sikorski J."/>
            <person name="Woyke T."/>
            <person name="Bristow J."/>
            <person name="Eisen J.A."/>
            <person name="Markowitz V."/>
            <person name="Hugenholtz P."/>
            <person name="Klenk H.P."/>
            <person name="Kyrpides N.C."/>
        </authorList>
    </citation>
    <scope>NUCLEOTIDE SEQUENCE [LARGE SCALE GENOMIC DNA]</scope>
    <source>
        <strain evidence="3">DSM 11293 / JCM 15392 / SEBR 4228</strain>
    </source>
</reference>
<keyword evidence="2" id="KW-0418">Kinase</keyword>
<dbReference type="GO" id="GO:0016301">
    <property type="term" value="F:kinase activity"/>
    <property type="evidence" value="ECO:0007669"/>
    <property type="project" value="UniProtKB-KW"/>
</dbReference>
<dbReference type="Gene3D" id="1.10.1760.20">
    <property type="match status" value="1"/>
</dbReference>
<dbReference type="OrthoDB" id="9766854at2"/>
<proteinExistence type="predicted"/>
<dbReference type="RefSeq" id="WP_013256469.1">
    <property type="nucleotide sequence ID" value="NC_014364.1"/>
</dbReference>
<dbReference type="KEGG" id="ssm:Spirs_3925"/>
<dbReference type="eggNOG" id="COG3275">
    <property type="taxonomic scope" value="Bacteria"/>
</dbReference>
<evidence type="ECO:0000313" key="2">
    <source>
        <dbReference type="EMBL" id="ADK83010.1"/>
    </source>
</evidence>
<protein>
    <submittedName>
        <fullName evidence="2">Signal transduction histidine kinase, LytS</fullName>
    </submittedName>
</protein>
<accession>E1R941</accession>
<feature type="transmembrane region" description="Helical" evidence="1">
    <location>
        <begin position="73"/>
        <end position="90"/>
    </location>
</feature>
<keyword evidence="2" id="KW-0808">Transferase</keyword>
<keyword evidence="1" id="KW-0812">Transmembrane</keyword>
<dbReference type="GO" id="GO:0022857">
    <property type="term" value="F:transmembrane transporter activity"/>
    <property type="evidence" value="ECO:0007669"/>
    <property type="project" value="InterPro"/>
</dbReference>
<feature type="transmembrane region" description="Helical" evidence="1">
    <location>
        <begin position="12"/>
        <end position="34"/>
    </location>
</feature>
<name>E1R941_SEDSS</name>